<feature type="domain" description="Phosphoribosyl-dephospho-CoA transferase MdcG N-terminal" evidence="5">
    <location>
        <begin position="71"/>
        <end position="129"/>
    </location>
</feature>
<dbReference type="InterPro" id="IPR048903">
    <property type="entry name" value="MdcG_N"/>
</dbReference>
<feature type="compositionally biased region" description="Basic and acidic residues" evidence="3">
    <location>
        <begin position="90"/>
        <end position="99"/>
    </location>
</feature>
<dbReference type="NCBIfam" id="TIGR03135">
    <property type="entry name" value="malonate_mdcG"/>
    <property type="match status" value="1"/>
</dbReference>
<keyword evidence="7" id="KW-1185">Reference proteome</keyword>
<protein>
    <recommendedName>
        <fullName evidence="8">Malonate decarboxylase holo-[acyl-carrier-protein] synthase</fullName>
    </recommendedName>
</protein>
<feature type="region of interest" description="Disordered" evidence="3">
    <location>
        <begin position="78"/>
        <end position="102"/>
    </location>
</feature>
<comment type="caution">
    <text evidence="6">The sequence shown here is derived from an EMBL/GenBank/DDBJ whole genome shotgun (WGS) entry which is preliminary data.</text>
</comment>
<gene>
    <name evidence="6" type="ORF">CYNAS_LOCUS4272</name>
</gene>
<dbReference type="Pfam" id="PF06833">
    <property type="entry name" value="MdcE"/>
    <property type="match status" value="1"/>
</dbReference>
<dbReference type="InterPro" id="IPR049180">
    <property type="entry name" value="MdcG_C"/>
</dbReference>
<evidence type="ECO:0000259" key="5">
    <source>
        <dbReference type="Pfam" id="PF20866"/>
    </source>
</evidence>
<name>A0AA36DR81_CYLNA</name>
<dbReference type="Proteomes" id="UP001176961">
    <property type="component" value="Unassembled WGS sequence"/>
</dbReference>
<keyword evidence="2" id="KW-0548">Nucleotidyltransferase</keyword>
<feature type="compositionally biased region" description="Basic residues" evidence="3">
    <location>
        <begin position="78"/>
        <end position="89"/>
    </location>
</feature>
<feature type="domain" description="Phosphoribosyl-dephospho-CoA transferase MdcG C-terminal" evidence="4">
    <location>
        <begin position="139"/>
        <end position="244"/>
    </location>
</feature>
<evidence type="ECO:0008006" key="8">
    <source>
        <dbReference type="Google" id="ProtNLM"/>
    </source>
</evidence>
<evidence type="ECO:0000313" key="6">
    <source>
        <dbReference type="EMBL" id="CAJ0592289.1"/>
    </source>
</evidence>
<organism evidence="6 7">
    <name type="scientific">Cylicocyclus nassatus</name>
    <name type="common">Nematode worm</name>
    <dbReference type="NCBI Taxonomy" id="53992"/>
    <lineage>
        <taxon>Eukaryota</taxon>
        <taxon>Metazoa</taxon>
        <taxon>Ecdysozoa</taxon>
        <taxon>Nematoda</taxon>
        <taxon>Chromadorea</taxon>
        <taxon>Rhabditida</taxon>
        <taxon>Rhabditina</taxon>
        <taxon>Rhabditomorpha</taxon>
        <taxon>Strongyloidea</taxon>
        <taxon>Strongylidae</taxon>
        <taxon>Cylicocyclus</taxon>
    </lineage>
</organism>
<dbReference type="EMBL" id="CATQJL010000058">
    <property type="protein sequence ID" value="CAJ0592289.1"/>
    <property type="molecule type" value="Genomic_DNA"/>
</dbReference>
<evidence type="ECO:0000313" key="7">
    <source>
        <dbReference type="Proteomes" id="UP001176961"/>
    </source>
</evidence>
<evidence type="ECO:0000256" key="3">
    <source>
        <dbReference type="SAM" id="MobiDB-lite"/>
    </source>
</evidence>
<dbReference type="InterPro" id="IPR017557">
    <property type="entry name" value="Holo-ACP_synthase"/>
</dbReference>
<evidence type="ECO:0000256" key="2">
    <source>
        <dbReference type="ARBA" id="ARBA00022695"/>
    </source>
</evidence>
<evidence type="ECO:0000256" key="1">
    <source>
        <dbReference type="ARBA" id="ARBA00022679"/>
    </source>
</evidence>
<dbReference type="AlphaFoldDB" id="A0AA36DR81"/>
<proteinExistence type="predicted"/>
<accession>A0AA36DR81</accession>
<evidence type="ECO:0000259" key="4">
    <source>
        <dbReference type="Pfam" id="PF10620"/>
    </source>
</evidence>
<dbReference type="Pfam" id="PF20866">
    <property type="entry name" value="MdcG_N"/>
    <property type="match status" value="1"/>
</dbReference>
<dbReference type="Pfam" id="PF10620">
    <property type="entry name" value="MdcG"/>
    <property type="match status" value="1"/>
</dbReference>
<dbReference type="GO" id="GO:0016779">
    <property type="term" value="F:nucleotidyltransferase activity"/>
    <property type="evidence" value="ECO:0007669"/>
    <property type="project" value="UniProtKB-KW"/>
</dbReference>
<keyword evidence="1" id="KW-0808">Transferase</keyword>
<reference evidence="6" key="1">
    <citation type="submission" date="2023-07" db="EMBL/GenBank/DDBJ databases">
        <authorList>
            <consortium name="CYATHOMIX"/>
        </authorList>
    </citation>
    <scope>NUCLEOTIDE SEQUENCE</scope>
    <source>
        <strain evidence="6">N/A</strain>
    </source>
</reference>
<sequence length="256" mass="27948">MADHIHALPDAQVRVMDLRAMARVTKQPLEKLQALSQSSPVFAPGVENYVAMGAVDSIWSGDLAAHLLAGAAYAHRWRPPRRPAGHRRPRAADDADPRLRLGVPLPPAEGKLRLALRVPARDVLRSAPPPSLHTVLEGNVAQDWQRPLQALHGIAAAHVFGAFAWQHLTGLHYVHARSDIDLLWQINSSAQADALVARLQAWETEHGRRVDGELCLAGDAAVNWREYAGRSREVLVKRHDGAALELRASPCSPPPG</sequence>